<evidence type="ECO:0000256" key="1">
    <source>
        <dbReference type="ARBA" id="ARBA00004323"/>
    </source>
</evidence>
<dbReference type="GO" id="GO:0000026">
    <property type="term" value="F:alpha-1,2-mannosyltransferase activity"/>
    <property type="evidence" value="ECO:0007669"/>
    <property type="project" value="TreeGrafter"/>
</dbReference>
<feature type="compositionally biased region" description="Acidic residues" evidence="10">
    <location>
        <begin position="487"/>
        <end position="497"/>
    </location>
</feature>
<sequence>MLINTPPCISTIVRIGALLVFLLTCGSYFLPHTYEVLPVFDIQILRAANLTSTSSTFNASVVEFWQDLASALLAATPQCKPLKVLKEHLHPEDTHFDPLETDRKAPDRLVDFTDQDETALFRAHYAMRTSAQHLAPRLPFAAGTTGIVTTANRKYMPVLLVSLRMLRRTGCNLPVQVFIDDWDTYDAPTCDILLPSLNARCVIISEIYSQGNNAELKLPEHYQYKILAILFSSFEHVLFLDSDAFPAYDPSVLFTTAPYTTHGLVTWPDYFALTVSPHYYHIASIPPEPVSTRFSTESGQILLRKSLHRESLLMMLYYNYFGPEYYYPLLCQGSHGAGDKETFVQAALAVGLPYYQVRTAPVALGRWWNGTYRGVGIAQADPGTDMEYLAPYPNAAHKTPHWENQDALVDNNLNRTRPRPFFLHQNTLKLFPHSLLLNPSDVTFKPDGTPQRMWGVKDDLEKLMGYDVEHRLWDVITEEACRWEEKGGDDEDDEDQEEARKERETCKRIREYVAQVFGVEGEHGPALATNIS</sequence>
<evidence type="ECO:0000256" key="5">
    <source>
        <dbReference type="ARBA" id="ARBA00022692"/>
    </source>
</evidence>
<evidence type="ECO:0000256" key="4">
    <source>
        <dbReference type="ARBA" id="ARBA00022679"/>
    </source>
</evidence>
<keyword evidence="9 11" id="KW-0472">Membrane</keyword>
<dbReference type="Proteomes" id="UP000800096">
    <property type="component" value="Unassembled WGS sequence"/>
</dbReference>
<dbReference type="InterPro" id="IPR029044">
    <property type="entry name" value="Nucleotide-diphossugar_trans"/>
</dbReference>
<feature type="transmembrane region" description="Helical" evidence="11">
    <location>
        <begin position="12"/>
        <end position="30"/>
    </location>
</feature>
<comment type="subcellular location">
    <subcellularLocation>
        <location evidence="1">Golgi apparatus membrane</location>
        <topology evidence="1">Single-pass type II membrane protein</topology>
    </subcellularLocation>
</comment>
<organism evidence="12 13">
    <name type="scientific">Ampelomyces quisqualis</name>
    <name type="common">Powdery mildew agent</name>
    <dbReference type="NCBI Taxonomy" id="50730"/>
    <lineage>
        <taxon>Eukaryota</taxon>
        <taxon>Fungi</taxon>
        <taxon>Dikarya</taxon>
        <taxon>Ascomycota</taxon>
        <taxon>Pezizomycotina</taxon>
        <taxon>Dothideomycetes</taxon>
        <taxon>Pleosporomycetidae</taxon>
        <taxon>Pleosporales</taxon>
        <taxon>Pleosporineae</taxon>
        <taxon>Phaeosphaeriaceae</taxon>
        <taxon>Ampelomyces</taxon>
    </lineage>
</organism>
<keyword evidence="12" id="KW-0328">Glycosyltransferase</keyword>
<keyword evidence="5 11" id="KW-0812">Transmembrane</keyword>
<feature type="region of interest" description="Disordered" evidence="10">
    <location>
        <begin position="484"/>
        <end position="504"/>
    </location>
</feature>
<gene>
    <name evidence="12" type="ORF">BDU57DRAFT_511718</name>
</gene>
<keyword evidence="4 12" id="KW-0808">Transferase</keyword>
<comment type="similarity">
    <text evidence="3">Belongs to the MNN1/MNT family.</text>
</comment>
<keyword evidence="6" id="KW-0735">Signal-anchor</keyword>
<evidence type="ECO:0000256" key="9">
    <source>
        <dbReference type="ARBA" id="ARBA00023136"/>
    </source>
</evidence>
<evidence type="ECO:0000256" key="11">
    <source>
        <dbReference type="SAM" id="Phobius"/>
    </source>
</evidence>
<dbReference type="SUPFAM" id="SSF53448">
    <property type="entry name" value="Nucleotide-diphospho-sugar transferases"/>
    <property type="match status" value="1"/>
</dbReference>
<accession>A0A6A5QVS4</accession>
<protein>
    <submittedName>
        <fullName evidence="12">Alpha-1,2-mannosyltransferase</fullName>
    </submittedName>
</protein>
<dbReference type="PANTHER" id="PTHR31646:SF1">
    <property type="entry name" value="ALPHA-1,2-MANNOSYLTRANSFERASE MNN2"/>
    <property type="match status" value="1"/>
</dbReference>
<dbReference type="PANTHER" id="PTHR31646">
    <property type="entry name" value="ALPHA-1,2-MANNOSYLTRANSFERASE MNN2"/>
    <property type="match status" value="1"/>
</dbReference>
<evidence type="ECO:0000256" key="3">
    <source>
        <dbReference type="ARBA" id="ARBA00009105"/>
    </source>
</evidence>
<proteinExistence type="inferred from homology"/>
<dbReference type="Pfam" id="PF11051">
    <property type="entry name" value="Mannosyl_trans3"/>
    <property type="match status" value="2"/>
</dbReference>
<evidence type="ECO:0000256" key="7">
    <source>
        <dbReference type="ARBA" id="ARBA00022989"/>
    </source>
</evidence>
<keyword evidence="8" id="KW-0333">Golgi apparatus</keyword>
<evidence type="ECO:0000256" key="6">
    <source>
        <dbReference type="ARBA" id="ARBA00022968"/>
    </source>
</evidence>
<evidence type="ECO:0000313" key="13">
    <source>
        <dbReference type="Proteomes" id="UP000800096"/>
    </source>
</evidence>
<dbReference type="EMBL" id="ML979133">
    <property type="protein sequence ID" value="KAF1918930.1"/>
    <property type="molecule type" value="Genomic_DNA"/>
</dbReference>
<comment type="pathway">
    <text evidence="2">Protein modification; protein glycosylation.</text>
</comment>
<evidence type="ECO:0000313" key="12">
    <source>
        <dbReference type="EMBL" id="KAF1918930.1"/>
    </source>
</evidence>
<dbReference type="GO" id="GO:0046354">
    <property type="term" value="P:mannan biosynthetic process"/>
    <property type="evidence" value="ECO:0007669"/>
    <property type="project" value="TreeGrafter"/>
</dbReference>
<evidence type="ECO:0000256" key="10">
    <source>
        <dbReference type="SAM" id="MobiDB-lite"/>
    </source>
</evidence>
<dbReference type="GO" id="GO:0000139">
    <property type="term" value="C:Golgi membrane"/>
    <property type="evidence" value="ECO:0007669"/>
    <property type="project" value="UniProtKB-SubCell"/>
</dbReference>
<evidence type="ECO:0000256" key="2">
    <source>
        <dbReference type="ARBA" id="ARBA00004922"/>
    </source>
</evidence>
<dbReference type="AlphaFoldDB" id="A0A6A5QVS4"/>
<dbReference type="Gene3D" id="3.90.550.10">
    <property type="entry name" value="Spore Coat Polysaccharide Biosynthesis Protein SpsA, Chain A"/>
    <property type="match status" value="1"/>
</dbReference>
<dbReference type="OrthoDB" id="430354at2759"/>
<keyword evidence="13" id="KW-1185">Reference proteome</keyword>
<name>A0A6A5QVS4_AMPQU</name>
<keyword evidence="7 11" id="KW-1133">Transmembrane helix</keyword>
<evidence type="ECO:0000256" key="8">
    <source>
        <dbReference type="ARBA" id="ARBA00023034"/>
    </source>
</evidence>
<reference evidence="12" key="1">
    <citation type="journal article" date="2020" name="Stud. Mycol.">
        <title>101 Dothideomycetes genomes: a test case for predicting lifestyles and emergence of pathogens.</title>
        <authorList>
            <person name="Haridas S."/>
            <person name="Albert R."/>
            <person name="Binder M."/>
            <person name="Bloem J."/>
            <person name="Labutti K."/>
            <person name="Salamov A."/>
            <person name="Andreopoulos B."/>
            <person name="Baker S."/>
            <person name="Barry K."/>
            <person name="Bills G."/>
            <person name="Bluhm B."/>
            <person name="Cannon C."/>
            <person name="Castanera R."/>
            <person name="Culley D."/>
            <person name="Daum C."/>
            <person name="Ezra D."/>
            <person name="Gonzalez J."/>
            <person name="Henrissat B."/>
            <person name="Kuo A."/>
            <person name="Liang C."/>
            <person name="Lipzen A."/>
            <person name="Lutzoni F."/>
            <person name="Magnuson J."/>
            <person name="Mondo S."/>
            <person name="Nolan M."/>
            <person name="Ohm R."/>
            <person name="Pangilinan J."/>
            <person name="Park H.-J."/>
            <person name="Ramirez L."/>
            <person name="Alfaro M."/>
            <person name="Sun H."/>
            <person name="Tritt A."/>
            <person name="Yoshinaga Y."/>
            <person name="Zwiers L.-H."/>
            <person name="Turgeon B."/>
            <person name="Goodwin S."/>
            <person name="Spatafora J."/>
            <person name="Crous P."/>
            <person name="Grigoriev I."/>
        </authorList>
    </citation>
    <scope>NUCLEOTIDE SEQUENCE</scope>
    <source>
        <strain evidence="12">HMLAC05119</strain>
    </source>
</reference>
<dbReference type="InterPro" id="IPR022751">
    <property type="entry name" value="Alpha_mannosyltransferase"/>
</dbReference>